<dbReference type="AlphaFoldDB" id="A0A087DEE1"/>
<sequence>MISGKWVGKGRVACAALIACATLLAGGCSNPTATQSNEDTSAAGYWPDQSTDLSGVNLTMWVSPNSKNLFEDVVASFNKKTGANLKISVVADVYVNNAQTKIATGDVPDLGVWQPTSSMLSGLVAQGKVQKLDNAPFIKNYKEGYADAAGMYKGSRYSLLFTAPSVLGVYYNKEVFEKAGIKEMPQNWDELLETAQTIKNNLPEGTNSPFYDMGGAQWGTQWAVQVQLAEAARDGLWDRVNSGKEKFTDSTIMDAITEYQSMINDLHLFNEDIGSATDVTEEQALLNGETAMIFGNLSLFLGVSAMANNDKATLDKKIGFFPISKEGTIATVVPEETNGLVAFKTGDSKREAASRQFLTYLMGDAYQDFINSQNTTSILTTAETPDTVPQALIDANDSIKNSVGSMQSLAIANPDFYVNLASMVNGTMTAQQAAQTTQDQFDEIAKAQGAEGF</sequence>
<keyword evidence="2 6" id="KW-0732">Signal</keyword>
<dbReference type="OrthoDB" id="366726at2"/>
<evidence type="ECO:0000313" key="8">
    <source>
        <dbReference type="Proteomes" id="UP000029066"/>
    </source>
</evidence>
<dbReference type="Proteomes" id="UP000029066">
    <property type="component" value="Unassembled WGS sequence"/>
</dbReference>
<keyword evidence="4" id="KW-0564">Palmitate</keyword>
<evidence type="ECO:0000256" key="4">
    <source>
        <dbReference type="ARBA" id="ARBA00023139"/>
    </source>
</evidence>
<dbReference type="SUPFAM" id="SSF53850">
    <property type="entry name" value="Periplasmic binding protein-like II"/>
    <property type="match status" value="1"/>
</dbReference>
<protein>
    <submittedName>
        <fullName evidence="7">Sugar ABC transporter substrate-binding protein</fullName>
    </submittedName>
</protein>
<evidence type="ECO:0000256" key="5">
    <source>
        <dbReference type="ARBA" id="ARBA00023288"/>
    </source>
</evidence>
<evidence type="ECO:0000313" key="7">
    <source>
        <dbReference type="EMBL" id="KFI93891.1"/>
    </source>
</evidence>
<evidence type="ECO:0000256" key="3">
    <source>
        <dbReference type="ARBA" id="ARBA00023136"/>
    </source>
</evidence>
<organism evidence="7 8">
    <name type="scientific">Bifidobacterium saguini DSM 23967</name>
    <dbReference type="NCBI Taxonomy" id="1437607"/>
    <lineage>
        <taxon>Bacteria</taxon>
        <taxon>Bacillati</taxon>
        <taxon>Actinomycetota</taxon>
        <taxon>Actinomycetes</taxon>
        <taxon>Bifidobacteriales</taxon>
        <taxon>Bifidobacteriaceae</taxon>
        <taxon>Bifidobacterium</taxon>
    </lineage>
</organism>
<dbReference type="EMBL" id="JGZN01000004">
    <property type="protein sequence ID" value="KFI93891.1"/>
    <property type="molecule type" value="Genomic_DNA"/>
</dbReference>
<name>A0A087DEE1_9BIFI</name>
<keyword evidence="5" id="KW-0449">Lipoprotein</keyword>
<evidence type="ECO:0000256" key="1">
    <source>
        <dbReference type="ARBA" id="ARBA00022475"/>
    </source>
</evidence>
<reference evidence="7 8" key="1">
    <citation type="submission" date="2014-03" db="EMBL/GenBank/DDBJ databases">
        <title>Genomics of Bifidobacteria.</title>
        <authorList>
            <person name="Ventura M."/>
            <person name="Milani C."/>
            <person name="Lugli G.A."/>
        </authorList>
    </citation>
    <scope>NUCLEOTIDE SEQUENCE [LARGE SCALE GENOMIC DNA]</scope>
    <source>
        <strain evidence="7 8">DSM 23967</strain>
    </source>
</reference>
<keyword evidence="3" id="KW-0472">Membrane</keyword>
<accession>A0A087DEE1</accession>
<keyword evidence="1" id="KW-1003">Cell membrane</keyword>
<proteinExistence type="predicted"/>
<dbReference type="InterPro" id="IPR050490">
    <property type="entry name" value="Bact_solute-bd_prot1"/>
</dbReference>
<dbReference type="RefSeq" id="WP_033889928.1">
    <property type="nucleotide sequence ID" value="NZ_JDUT01000009.1"/>
</dbReference>
<feature type="chain" id="PRO_5039648918" evidence="6">
    <location>
        <begin position="26"/>
        <end position="453"/>
    </location>
</feature>
<dbReference type="PANTHER" id="PTHR43649:SF33">
    <property type="entry name" value="POLYGALACTURONAN_RHAMNOGALACTURONAN-BINDING PROTEIN YTCQ"/>
    <property type="match status" value="1"/>
</dbReference>
<comment type="caution">
    <text evidence="7">The sequence shown here is derived from an EMBL/GenBank/DDBJ whole genome shotgun (WGS) entry which is preliminary data.</text>
</comment>
<evidence type="ECO:0000256" key="2">
    <source>
        <dbReference type="ARBA" id="ARBA00022729"/>
    </source>
</evidence>
<dbReference type="STRING" id="1437607.BISA_1715"/>
<dbReference type="Gene3D" id="3.40.190.10">
    <property type="entry name" value="Periplasmic binding protein-like II"/>
    <property type="match status" value="2"/>
</dbReference>
<feature type="signal peptide" evidence="6">
    <location>
        <begin position="1"/>
        <end position="25"/>
    </location>
</feature>
<dbReference type="InterPro" id="IPR006059">
    <property type="entry name" value="SBP"/>
</dbReference>
<dbReference type="PANTHER" id="PTHR43649">
    <property type="entry name" value="ARABINOSE-BINDING PROTEIN-RELATED"/>
    <property type="match status" value="1"/>
</dbReference>
<dbReference type="PROSITE" id="PS51257">
    <property type="entry name" value="PROKAR_LIPOPROTEIN"/>
    <property type="match status" value="1"/>
</dbReference>
<gene>
    <name evidence="7" type="ORF">BISA_1715</name>
</gene>
<dbReference type="Pfam" id="PF13416">
    <property type="entry name" value="SBP_bac_8"/>
    <property type="match status" value="1"/>
</dbReference>
<evidence type="ECO:0000256" key="6">
    <source>
        <dbReference type="SAM" id="SignalP"/>
    </source>
</evidence>